<keyword evidence="3" id="KW-1185">Reference proteome</keyword>
<gene>
    <name evidence="2" type="ORF">FPV09_11745</name>
</gene>
<name>A0A5C0SML3_9EURY</name>
<reference evidence="2 3" key="1">
    <citation type="submission" date="2019-07" db="EMBL/GenBank/DDBJ databases">
        <title>Complete genome of Thermococcus acidophilus.</title>
        <authorList>
            <person name="Li X."/>
        </authorList>
    </citation>
    <scope>NUCLEOTIDE SEQUENCE [LARGE SCALE GENOMIC DNA]</scope>
    <source>
        <strain evidence="2 3">SY113</strain>
    </source>
</reference>
<protein>
    <submittedName>
        <fullName evidence="2">Uncharacterized protein</fullName>
    </submittedName>
</protein>
<evidence type="ECO:0000313" key="3">
    <source>
        <dbReference type="Proteomes" id="UP000322631"/>
    </source>
</evidence>
<dbReference type="RefSeq" id="WP_148883534.1">
    <property type="nucleotide sequence ID" value="NZ_CP041932.1"/>
</dbReference>
<dbReference type="Proteomes" id="UP000322631">
    <property type="component" value="Chromosome"/>
</dbReference>
<proteinExistence type="predicted"/>
<dbReference type="GeneID" id="41610538"/>
<evidence type="ECO:0000313" key="2">
    <source>
        <dbReference type="EMBL" id="QEK15641.1"/>
    </source>
</evidence>
<dbReference type="EMBL" id="CP041932">
    <property type="protein sequence ID" value="QEK15641.1"/>
    <property type="molecule type" value="Genomic_DNA"/>
</dbReference>
<organism evidence="2 3">
    <name type="scientific">Thermococcus aciditolerans</name>
    <dbReference type="NCBI Taxonomy" id="2598455"/>
    <lineage>
        <taxon>Archaea</taxon>
        <taxon>Methanobacteriati</taxon>
        <taxon>Methanobacteriota</taxon>
        <taxon>Thermococci</taxon>
        <taxon>Thermococcales</taxon>
        <taxon>Thermococcaceae</taxon>
        <taxon>Thermococcus</taxon>
    </lineage>
</organism>
<feature type="region of interest" description="Disordered" evidence="1">
    <location>
        <begin position="154"/>
        <end position="173"/>
    </location>
</feature>
<dbReference type="AlphaFoldDB" id="A0A5C0SML3"/>
<sequence length="173" mass="19002">MKRPMLILGVVLVIIGGLFIARDYGSRPACTCATLLPIPNVEVGVMNVSNGGEVNGYILAFGASMDSSGVTVTDLETGRTVYYRKEGELYVPADPPLPFRRFRVNGLGNVTVEVHWQNPLTTVVLDTPEFKPVPGGFEYVQTFEYPSGPAPTWRYTTRGESLGYPRTERPRSS</sequence>
<accession>A0A5C0SML3</accession>
<evidence type="ECO:0000256" key="1">
    <source>
        <dbReference type="SAM" id="MobiDB-lite"/>
    </source>
</evidence>
<dbReference type="KEGG" id="them:FPV09_11745"/>